<dbReference type="AlphaFoldDB" id="A0AAQ4DP08"/>
<dbReference type="SUPFAM" id="SSF54695">
    <property type="entry name" value="POZ domain"/>
    <property type="match status" value="1"/>
</dbReference>
<evidence type="ECO:0000313" key="2">
    <source>
        <dbReference type="Proteomes" id="UP001321473"/>
    </source>
</evidence>
<keyword evidence="2" id="KW-1185">Reference proteome</keyword>
<dbReference type="Proteomes" id="UP001321473">
    <property type="component" value="Unassembled WGS sequence"/>
</dbReference>
<gene>
    <name evidence="1" type="ORF">V5799_033193</name>
</gene>
<dbReference type="Gene3D" id="3.30.710.10">
    <property type="entry name" value="Potassium Channel Kv1.1, Chain A"/>
    <property type="match status" value="1"/>
</dbReference>
<feature type="non-terminal residue" evidence="1">
    <location>
        <position position="117"/>
    </location>
</feature>
<proteinExistence type="predicted"/>
<dbReference type="EMBL" id="JARKHS020028573">
    <property type="protein sequence ID" value="KAK8764198.1"/>
    <property type="molecule type" value="Genomic_DNA"/>
</dbReference>
<sequence>MFFADLAKEDIVTITDVHPKGFEIMLRFLYSGCALEGARKYPVASLRDGCNEYMRKNLVPSNFSYLEYYTLTGEPDRDAYVPVVLQSWPQSLALQTLSLKNLSQAEEHIFYFLLGNI</sequence>
<comment type="caution">
    <text evidence="1">The sequence shown here is derived from an EMBL/GenBank/DDBJ whole genome shotgun (WGS) entry which is preliminary data.</text>
</comment>
<protein>
    <recommendedName>
        <fullName evidence="3">BTB domain-containing protein</fullName>
    </recommendedName>
</protein>
<organism evidence="1 2">
    <name type="scientific">Amblyomma americanum</name>
    <name type="common">Lone star tick</name>
    <dbReference type="NCBI Taxonomy" id="6943"/>
    <lineage>
        <taxon>Eukaryota</taxon>
        <taxon>Metazoa</taxon>
        <taxon>Ecdysozoa</taxon>
        <taxon>Arthropoda</taxon>
        <taxon>Chelicerata</taxon>
        <taxon>Arachnida</taxon>
        <taxon>Acari</taxon>
        <taxon>Parasitiformes</taxon>
        <taxon>Ixodida</taxon>
        <taxon>Ixodoidea</taxon>
        <taxon>Ixodidae</taxon>
        <taxon>Amblyomminae</taxon>
        <taxon>Amblyomma</taxon>
    </lineage>
</organism>
<accession>A0AAQ4DP08</accession>
<evidence type="ECO:0008006" key="3">
    <source>
        <dbReference type="Google" id="ProtNLM"/>
    </source>
</evidence>
<dbReference type="InterPro" id="IPR011333">
    <property type="entry name" value="SKP1/BTB/POZ_sf"/>
</dbReference>
<evidence type="ECO:0000313" key="1">
    <source>
        <dbReference type="EMBL" id="KAK8764198.1"/>
    </source>
</evidence>
<name>A0AAQ4DP08_AMBAM</name>
<reference evidence="1 2" key="1">
    <citation type="journal article" date="2023" name="Arcadia Sci">
        <title>De novo assembly of a long-read Amblyomma americanum tick genome.</title>
        <authorList>
            <person name="Chou S."/>
            <person name="Poskanzer K.E."/>
            <person name="Rollins M."/>
            <person name="Thuy-Boun P.S."/>
        </authorList>
    </citation>
    <scope>NUCLEOTIDE SEQUENCE [LARGE SCALE GENOMIC DNA]</scope>
    <source>
        <strain evidence="1">F_SG_1</strain>
        <tissue evidence="1">Salivary glands</tissue>
    </source>
</reference>